<dbReference type="PANTHER" id="PTHR10252:SF5">
    <property type="entry name" value="DR1-ASSOCIATED COREPRESSOR"/>
    <property type="match status" value="1"/>
</dbReference>
<proteinExistence type="predicted"/>
<evidence type="ECO:0000259" key="4">
    <source>
        <dbReference type="Pfam" id="PF00808"/>
    </source>
</evidence>
<dbReference type="GO" id="GO:0016251">
    <property type="term" value="F:RNA polymerase II general transcription initiation factor activity"/>
    <property type="evidence" value="ECO:0007669"/>
    <property type="project" value="TreeGrafter"/>
</dbReference>
<comment type="subcellular location">
    <subcellularLocation>
        <location evidence="1">Nucleus</location>
    </subcellularLocation>
</comment>
<feature type="domain" description="Transcription factor CBF/NF-Y/archaeal histone" evidence="4">
    <location>
        <begin position="201"/>
        <end position="263"/>
    </location>
</feature>
<evidence type="ECO:0000256" key="2">
    <source>
        <dbReference type="ARBA" id="ARBA00023242"/>
    </source>
</evidence>
<feature type="compositionally biased region" description="Basic residues" evidence="3">
    <location>
        <begin position="306"/>
        <end position="317"/>
    </location>
</feature>
<feature type="region of interest" description="Disordered" evidence="3">
    <location>
        <begin position="1"/>
        <end position="123"/>
    </location>
</feature>
<organism evidence="5 6">
    <name type="scientific">Echria macrotheca</name>
    <dbReference type="NCBI Taxonomy" id="438768"/>
    <lineage>
        <taxon>Eukaryota</taxon>
        <taxon>Fungi</taxon>
        <taxon>Dikarya</taxon>
        <taxon>Ascomycota</taxon>
        <taxon>Pezizomycotina</taxon>
        <taxon>Sordariomycetes</taxon>
        <taxon>Sordariomycetidae</taxon>
        <taxon>Sordariales</taxon>
        <taxon>Schizotheciaceae</taxon>
        <taxon>Echria</taxon>
    </lineage>
</organism>
<dbReference type="Pfam" id="PF00808">
    <property type="entry name" value="CBFD_NFYB_HMF"/>
    <property type="match status" value="1"/>
</dbReference>
<feature type="compositionally biased region" description="Basic and acidic residues" evidence="3">
    <location>
        <begin position="281"/>
        <end position="297"/>
    </location>
</feature>
<dbReference type="Gene3D" id="1.10.20.10">
    <property type="entry name" value="Histone, subunit A"/>
    <property type="match status" value="1"/>
</dbReference>
<evidence type="ECO:0000313" key="5">
    <source>
        <dbReference type="EMBL" id="KAK1756239.1"/>
    </source>
</evidence>
<name>A0AAJ0FCA0_9PEZI</name>
<gene>
    <name evidence="5" type="ORF">QBC47DRAFT_183189</name>
</gene>
<dbReference type="Proteomes" id="UP001239445">
    <property type="component" value="Unassembled WGS sequence"/>
</dbReference>
<dbReference type="PANTHER" id="PTHR10252">
    <property type="entry name" value="HISTONE-LIKE TRANSCRIPTION FACTOR CCAAT-RELATED"/>
    <property type="match status" value="1"/>
</dbReference>
<dbReference type="EMBL" id="MU839832">
    <property type="protein sequence ID" value="KAK1756239.1"/>
    <property type="molecule type" value="Genomic_DNA"/>
</dbReference>
<feature type="compositionally biased region" description="Polar residues" evidence="3">
    <location>
        <begin position="10"/>
        <end position="20"/>
    </location>
</feature>
<dbReference type="GO" id="GO:0001046">
    <property type="term" value="F:core promoter sequence-specific DNA binding"/>
    <property type="evidence" value="ECO:0007669"/>
    <property type="project" value="TreeGrafter"/>
</dbReference>
<feature type="compositionally biased region" description="Low complexity" evidence="3">
    <location>
        <begin position="181"/>
        <end position="191"/>
    </location>
</feature>
<feature type="region of interest" description="Disordered" evidence="3">
    <location>
        <begin position="281"/>
        <end position="317"/>
    </location>
</feature>
<comment type="caution">
    <text evidence="5">The sequence shown here is derived from an EMBL/GenBank/DDBJ whole genome shotgun (WGS) entry which is preliminary data.</text>
</comment>
<evidence type="ECO:0000256" key="3">
    <source>
        <dbReference type="SAM" id="MobiDB-lite"/>
    </source>
</evidence>
<keyword evidence="6" id="KW-1185">Reference proteome</keyword>
<dbReference type="InterPro" id="IPR003958">
    <property type="entry name" value="CBFA_NFYB_domain"/>
</dbReference>
<feature type="compositionally biased region" description="Low complexity" evidence="3">
    <location>
        <begin position="42"/>
        <end position="54"/>
    </location>
</feature>
<evidence type="ECO:0000313" key="6">
    <source>
        <dbReference type="Proteomes" id="UP001239445"/>
    </source>
</evidence>
<feature type="compositionally biased region" description="Low complexity" evidence="3">
    <location>
        <begin position="75"/>
        <end position="96"/>
    </location>
</feature>
<evidence type="ECO:0000256" key="1">
    <source>
        <dbReference type="ARBA" id="ARBA00004123"/>
    </source>
</evidence>
<dbReference type="InterPro" id="IPR050568">
    <property type="entry name" value="Transcr_DNA_Rep_Reg"/>
</dbReference>
<dbReference type="GO" id="GO:0017054">
    <property type="term" value="C:negative cofactor 2 complex"/>
    <property type="evidence" value="ECO:0007669"/>
    <property type="project" value="TreeGrafter"/>
</dbReference>
<dbReference type="SUPFAM" id="SSF47113">
    <property type="entry name" value="Histone-fold"/>
    <property type="match status" value="1"/>
</dbReference>
<sequence length="317" mass="33761">MGTYAPKSPDLSSFYSSGPTSEGPASAPPDATATGAQPRELPSQQSPSQFSPHQQRVHLQPLSSTYFADAPAVTQQHTHSQHSSPSSYRPPSFSSPAGQTVPQAGSGYTVPQPSQKGPFYPRYDTPYKSQFPLPAAQFYGHEASVLASTPAIATTVASGEPLSAVSATSDLASSTMPPKRGGSAAGSSTAGIVEPSPVRTKFPTARIKRIMQADEEVGKVAQQTPIAVGKALEMFMIELVTRSADVAREKSSKRVSAQMLKQVIESDEQWDFLREIVGRVENDEKAGSKAKAAKTESESEDEPAEKKKRVGRKRKAA</sequence>
<accession>A0AAJ0FCA0</accession>
<reference evidence="5" key="1">
    <citation type="submission" date="2023-06" db="EMBL/GenBank/DDBJ databases">
        <title>Genome-scale phylogeny and comparative genomics of the fungal order Sordariales.</title>
        <authorList>
            <consortium name="Lawrence Berkeley National Laboratory"/>
            <person name="Hensen N."/>
            <person name="Bonometti L."/>
            <person name="Westerberg I."/>
            <person name="Brannstrom I.O."/>
            <person name="Guillou S."/>
            <person name="Cros-Aarteil S."/>
            <person name="Calhoun S."/>
            <person name="Haridas S."/>
            <person name="Kuo A."/>
            <person name="Mondo S."/>
            <person name="Pangilinan J."/>
            <person name="Riley R."/>
            <person name="Labutti K."/>
            <person name="Andreopoulos B."/>
            <person name="Lipzen A."/>
            <person name="Chen C."/>
            <person name="Yanf M."/>
            <person name="Daum C."/>
            <person name="Ng V."/>
            <person name="Clum A."/>
            <person name="Steindorff A."/>
            <person name="Ohm R."/>
            <person name="Martin F."/>
            <person name="Silar P."/>
            <person name="Natvig D."/>
            <person name="Lalanne C."/>
            <person name="Gautier V."/>
            <person name="Ament-Velasquez S.L."/>
            <person name="Kruys A."/>
            <person name="Hutchinson M.I."/>
            <person name="Powell A.J."/>
            <person name="Barry K."/>
            <person name="Miller A.N."/>
            <person name="Grigoriev I.V."/>
            <person name="Debuchy R."/>
            <person name="Gladieux P."/>
            <person name="Thoren M.H."/>
            <person name="Johannesson H."/>
        </authorList>
    </citation>
    <scope>NUCLEOTIDE SEQUENCE</scope>
    <source>
        <strain evidence="5">PSN4</strain>
    </source>
</reference>
<feature type="region of interest" description="Disordered" evidence="3">
    <location>
        <begin position="170"/>
        <end position="196"/>
    </location>
</feature>
<dbReference type="GO" id="GO:0046982">
    <property type="term" value="F:protein heterodimerization activity"/>
    <property type="evidence" value="ECO:0007669"/>
    <property type="project" value="InterPro"/>
</dbReference>
<dbReference type="AlphaFoldDB" id="A0AAJ0FCA0"/>
<protein>
    <recommendedName>
        <fullName evidence="4">Transcription factor CBF/NF-Y/archaeal histone domain-containing protein</fullName>
    </recommendedName>
</protein>
<keyword evidence="2" id="KW-0539">Nucleus</keyword>
<dbReference type="CDD" id="cd22906">
    <property type="entry name" value="HFD_DRAP1"/>
    <property type="match status" value="1"/>
</dbReference>
<dbReference type="InterPro" id="IPR009072">
    <property type="entry name" value="Histone-fold"/>
</dbReference>